<protein>
    <submittedName>
        <fullName evidence="1">Uncharacterized protein</fullName>
    </submittedName>
</protein>
<name>A0A5B7GL22_PORTR</name>
<dbReference type="AlphaFoldDB" id="A0A5B7GL22"/>
<keyword evidence="2" id="KW-1185">Reference proteome</keyword>
<dbReference type="EMBL" id="VSRR010014589">
    <property type="protein sequence ID" value="MPC57204.1"/>
    <property type="molecule type" value="Genomic_DNA"/>
</dbReference>
<comment type="caution">
    <text evidence="1">The sequence shown here is derived from an EMBL/GenBank/DDBJ whole genome shotgun (WGS) entry which is preliminary data.</text>
</comment>
<gene>
    <name evidence="1" type="ORF">E2C01_051179</name>
</gene>
<evidence type="ECO:0000313" key="1">
    <source>
        <dbReference type="EMBL" id="MPC57204.1"/>
    </source>
</evidence>
<sequence length="80" mass="9033">MKRSFFSAPILLLPTRQDWSSPENTCRGANAKCEGGRAPLTLTFHLNVEVGTAVANSDLLYSLRFAMHCHQPLPSWCVWW</sequence>
<reference evidence="1 2" key="1">
    <citation type="submission" date="2019-05" db="EMBL/GenBank/DDBJ databases">
        <title>Another draft genome of Portunus trituberculatus and its Hox gene families provides insights of decapod evolution.</title>
        <authorList>
            <person name="Jeong J.-H."/>
            <person name="Song I."/>
            <person name="Kim S."/>
            <person name="Choi T."/>
            <person name="Kim D."/>
            <person name="Ryu S."/>
            <person name="Kim W."/>
        </authorList>
    </citation>
    <scope>NUCLEOTIDE SEQUENCE [LARGE SCALE GENOMIC DNA]</scope>
    <source>
        <tissue evidence="1">Muscle</tissue>
    </source>
</reference>
<evidence type="ECO:0000313" key="2">
    <source>
        <dbReference type="Proteomes" id="UP000324222"/>
    </source>
</evidence>
<organism evidence="1 2">
    <name type="scientific">Portunus trituberculatus</name>
    <name type="common">Swimming crab</name>
    <name type="synonym">Neptunus trituberculatus</name>
    <dbReference type="NCBI Taxonomy" id="210409"/>
    <lineage>
        <taxon>Eukaryota</taxon>
        <taxon>Metazoa</taxon>
        <taxon>Ecdysozoa</taxon>
        <taxon>Arthropoda</taxon>
        <taxon>Crustacea</taxon>
        <taxon>Multicrustacea</taxon>
        <taxon>Malacostraca</taxon>
        <taxon>Eumalacostraca</taxon>
        <taxon>Eucarida</taxon>
        <taxon>Decapoda</taxon>
        <taxon>Pleocyemata</taxon>
        <taxon>Brachyura</taxon>
        <taxon>Eubrachyura</taxon>
        <taxon>Portunoidea</taxon>
        <taxon>Portunidae</taxon>
        <taxon>Portuninae</taxon>
        <taxon>Portunus</taxon>
    </lineage>
</organism>
<dbReference type="Proteomes" id="UP000324222">
    <property type="component" value="Unassembled WGS sequence"/>
</dbReference>
<proteinExistence type="predicted"/>
<accession>A0A5B7GL22</accession>